<dbReference type="PROSITE" id="PS51184">
    <property type="entry name" value="JMJC"/>
    <property type="match status" value="1"/>
</dbReference>
<gene>
    <name evidence="2" type="ORF">FM996_06515</name>
</gene>
<reference evidence="2 3" key="1">
    <citation type="submission" date="2019-07" db="EMBL/GenBank/DDBJ databases">
        <title>Ln-dependent methylotrophs.</title>
        <authorList>
            <person name="Tani A."/>
        </authorList>
    </citation>
    <scope>NUCLEOTIDE SEQUENCE [LARGE SCALE GENOMIC DNA]</scope>
    <source>
        <strain evidence="2 3">SM89A</strain>
    </source>
</reference>
<dbReference type="InterPro" id="IPR003347">
    <property type="entry name" value="JmjC_dom"/>
</dbReference>
<evidence type="ECO:0000259" key="1">
    <source>
        <dbReference type="PROSITE" id="PS51184"/>
    </source>
</evidence>
<name>A0A549T1Q5_METSR</name>
<dbReference type="PANTHER" id="PTHR12461:SF105">
    <property type="entry name" value="HYPOXIA-INDUCIBLE FACTOR 1-ALPHA INHIBITOR"/>
    <property type="match status" value="1"/>
</dbReference>
<feature type="domain" description="JmjC" evidence="1">
    <location>
        <begin position="92"/>
        <end position="259"/>
    </location>
</feature>
<sequence>MSIAFCVDRVDQLFPDEFVENYVRLRRPVVVSGGLKNCAAFSFWNLEYLRRRAGERNVVLKEWGASGIRLNHALLRDYVDALEAHESRGDTATAQKPAYLHDVPLTSILPDAGADLEGFPANFFPSWYGEEWPTFAQLFLGPSGSVTPLHFDCLLTHNLFFQVMGRKKFTLLPHEQIEYCYPYNWRWCEVDVEKPDYDRHPFYRRANPTEVVVEPGDVLYMPPGALHHVRSLDCALSFNVDWHTKDSALHGALSFLRGMPAKNIYYNMIVAFGLWSGVSTKRLLPYYRSYLNYVS</sequence>
<dbReference type="Pfam" id="PF13621">
    <property type="entry name" value="Cupin_8"/>
    <property type="match status" value="1"/>
</dbReference>
<organism evidence="2 3">
    <name type="scientific">Methylosinus sporium</name>
    <dbReference type="NCBI Taxonomy" id="428"/>
    <lineage>
        <taxon>Bacteria</taxon>
        <taxon>Pseudomonadati</taxon>
        <taxon>Pseudomonadota</taxon>
        <taxon>Alphaproteobacteria</taxon>
        <taxon>Hyphomicrobiales</taxon>
        <taxon>Methylocystaceae</taxon>
        <taxon>Methylosinus</taxon>
    </lineage>
</organism>
<dbReference type="InterPro" id="IPR041667">
    <property type="entry name" value="Cupin_8"/>
</dbReference>
<comment type="caution">
    <text evidence="2">The sequence shown here is derived from an EMBL/GenBank/DDBJ whole genome shotgun (WGS) entry which is preliminary data.</text>
</comment>
<evidence type="ECO:0000313" key="3">
    <source>
        <dbReference type="Proteomes" id="UP000316781"/>
    </source>
</evidence>
<accession>A0A549T1Q5</accession>
<dbReference type="SMART" id="SM00558">
    <property type="entry name" value="JmjC"/>
    <property type="match status" value="1"/>
</dbReference>
<dbReference type="EMBL" id="VJMF01000026">
    <property type="protein sequence ID" value="TRL35822.1"/>
    <property type="molecule type" value="Genomic_DNA"/>
</dbReference>
<dbReference type="AlphaFoldDB" id="A0A549T1Q5"/>
<protein>
    <submittedName>
        <fullName evidence="2">Cupin-like domain-containing protein</fullName>
    </submittedName>
</protein>
<proteinExistence type="predicted"/>
<dbReference type="Gene3D" id="2.60.120.650">
    <property type="entry name" value="Cupin"/>
    <property type="match status" value="1"/>
</dbReference>
<dbReference type="SUPFAM" id="SSF51197">
    <property type="entry name" value="Clavaminate synthase-like"/>
    <property type="match status" value="1"/>
</dbReference>
<dbReference type="Proteomes" id="UP000316781">
    <property type="component" value="Unassembled WGS sequence"/>
</dbReference>
<evidence type="ECO:0000313" key="2">
    <source>
        <dbReference type="EMBL" id="TRL35822.1"/>
    </source>
</evidence>
<dbReference type="PANTHER" id="PTHR12461">
    <property type="entry name" value="HYPOXIA-INDUCIBLE FACTOR 1 ALPHA INHIBITOR-RELATED"/>
    <property type="match status" value="1"/>
</dbReference>
<dbReference type="RefSeq" id="WP_142862350.1">
    <property type="nucleotide sequence ID" value="NZ_VJMF01000026.1"/>
</dbReference>